<dbReference type="InterPro" id="IPR036388">
    <property type="entry name" value="WH-like_DNA-bd_sf"/>
</dbReference>
<evidence type="ECO:0000259" key="6">
    <source>
        <dbReference type="Pfam" id="PF08281"/>
    </source>
</evidence>
<reference evidence="7 8" key="1">
    <citation type="journal article" date="2016" name="BMC Genomics">
        <title>Genomic analysis of the nitrate-respiring Sphingopyxis granuli (formerly Sphingomonas macrogoltabida) strain TFA.</title>
        <authorList>
            <person name="Garcia-Romero I."/>
            <person name="Perez-Pulido A.J."/>
            <person name="Gonzalez-Flores Y.E."/>
            <person name="Reyes-Ramirez F."/>
            <person name="Santero E."/>
            <person name="Floriano B."/>
        </authorList>
    </citation>
    <scope>NUCLEOTIDE SEQUENCE [LARGE SCALE GENOMIC DNA]</scope>
    <source>
        <strain evidence="7 8">TFA</strain>
    </source>
</reference>
<evidence type="ECO:0000313" key="7">
    <source>
        <dbReference type="EMBL" id="AMG72500.1"/>
    </source>
</evidence>
<comment type="similarity">
    <text evidence="1">Belongs to the sigma-70 factor family. ECF subfamily.</text>
</comment>
<feature type="domain" description="RNA polymerase sigma factor 70 region 4 type 2" evidence="6">
    <location>
        <begin position="150"/>
        <end position="201"/>
    </location>
</feature>
<dbReference type="PANTHER" id="PTHR43133:SF63">
    <property type="entry name" value="RNA POLYMERASE SIGMA FACTOR FECI-RELATED"/>
    <property type="match status" value="1"/>
</dbReference>
<protein>
    <submittedName>
        <fullName evidence="7">ECF subfamily RNA polymerase sigma-24 factor</fullName>
    </submittedName>
</protein>
<evidence type="ECO:0000313" key="8">
    <source>
        <dbReference type="Proteomes" id="UP000058599"/>
    </source>
</evidence>
<evidence type="ECO:0000256" key="4">
    <source>
        <dbReference type="ARBA" id="ARBA00023163"/>
    </source>
</evidence>
<dbReference type="Gene3D" id="1.10.1740.10">
    <property type="match status" value="1"/>
</dbReference>
<dbReference type="Pfam" id="PF08281">
    <property type="entry name" value="Sigma70_r4_2"/>
    <property type="match status" value="1"/>
</dbReference>
<dbReference type="InterPro" id="IPR013249">
    <property type="entry name" value="RNA_pol_sigma70_r4_t2"/>
</dbReference>
<organism evidence="7 8">
    <name type="scientific">Sphingopyxis granuli</name>
    <dbReference type="NCBI Taxonomy" id="267128"/>
    <lineage>
        <taxon>Bacteria</taxon>
        <taxon>Pseudomonadati</taxon>
        <taxon>Pseudomonadota</taxon>
        <taxon>Alphaproteobacteria</taxon>
        <taxon>Sphingomonadales</taxon>
        <taxon>Sphingomonadaceae</taxon>
        <taxon>Sphingopyxis</taxon>
    </lineage>
</organism>
<dbReference type="NCBIfam" id="TIGR02937">
    <property type="entry name" value="sigma70-ECF"/>
    <property type="match status" value="1"/>
</dbReference>
<evidence type="ECO:0000256" key="2">
    <source>
        <dbReference type="ARBA" id="ARBA00023015"/>
    </source>
</evidence>
<keyword evidence="8" id="KW-1185">Reference proteome</keyword>
<dbReference type="GO" id="GO:0003677">
    <property type="term" value="F:DNA binding"/>
    <property type="evidence" value="ECO:0007669"/>
    <property type="project" value="InterPro"/>
</dbReference>
<dbReference type="RefSeq" id="WP_053555670.1">
    <property type="nucleotide sequence ID" value="NZ_CP012199.1"/>
</dbReference>
<dbReference type="InterPro" id="IPR014284">
    <property type="entry name" value="RNA_pol_sigma-70_dom"/>
</dbReference>
<accession>A0AA86GHB0</accession>
<dbReference type="AlphaFoldDB" id="A0AA86GHB0"/>
<dbReference type="SUPFAM" id="SSF88659">
    <property type="entry name" value="Sigma3 and sigma4 domains of RNA polymerase sigma factors"/>
    <property type="match status" value="1"/>
</dbReference>
<dbReference type="PANTHER" id="PTHR43133">
    <property type="entry name" value="RNA POLYMERASE ECF-TYPE SIGMA FACTO"/>
    <property type="match status" value="1"/>
</dbReference>
<dbReference type="InterPro" id="IPR013324">
    <property type="entry name" value="RNA_pol_sigma_r3/r4-like"/>
</dbReference>
<proteinExistence type="inferred from homology"/>
<keyword evidence="3" id="KW-0731">Sigma factor</keyword>
<dbReference type="EMBL" id="CP012199">
    <property type="protein sequence ID" value="AMG72500.1"/>
    <property type="molecule type" value="Genomic_DNA"/>
</dbReference>
<dbReference type="GO" id="GO:0006352">
    <property type="term" value="P:DNA-templated transcription initiation"/>
    <property type="evidence" value="ECO:0007669"/>
    <property type="project" value="InterPro"/>
</dbReference>
<dbReference type="Gene3D" id="1.10.10.10">
    <property type="entry name" value="Winged helix-like DNA-binding domain superfamily/Winged helix DNA-binding domain"/>
    <property type="match status" value="1"/>
</dbReference>
<keyword evidence="4" id="KW-0804">Transcription</keyword>
<dbReference type="Pfam" id="PF04542">
    <property type="entry name" value="Sigma70_r2"/>
    <property type="match status" value="1"/>
</dbReference>
<dbReference type="InterPro" id="IPR007627">
    <property type="entry name" value="RNA_pol_sigma70_r2"/>
</dbReference>
<dbReference type="SUPFAM" id="SSF88946">
    <property type="entry name" value="Sigma2 domain of RNA polymerase sigma factors"/>
    <property type="match status" value="1"/>
</dbReference>
<feature type="domain" description="RNA polymerase sigma-70 region 2" evidence="5">
    <location>
        <begin position="56"/>
        <end position="116"/>
    </location>
</feature>
<evidence type="ECO:0000259" key="5">
    <source>
        <dbReference type="Pfam" id="PF04542"/>
    </source>
</evidence>
<dbReference type="InterPro" id="IPR013325">
    <property type="entry name" value="RNA_pol_sigma_r2"/>
</dbReference>
<name>A0AA86GHB0_9SPHN</name>
<dbReference type="KEGG" id="sgi:SGRAN_0102"/>
<dbReference type="Proteomes" id="UP000058599">
    <property type="component" value="Chromosome"/>
</dbReference>
<sequence length="229" mass="25511">MTFSAYGAEYETENVTAGDGWQTFELIAPPPEKPPATPALPSDNAAPDLVEAFWPHLPLLRKYLRRRVPVADLDDILQDVLLSIIRRADAAAVAHPKCYLFQAAQAALIDRHRRQTTRRSDCHCQLDEPDHPVDEMSPLRILLAKDEVRAVETMLSQLPERTQEILVAIRVEGSSLKSLANRYNISTSAIEKHVTKAAKALSVVRRSDLVAAHRNGVSPQRQKLLSNSI</sequence>
<dbReference type="InterPro" id="IPR039425">
    <property type="entry name" value="RNA_pol_sigma-70-like"/>
</dbReference>
<evidence type="ECO:0000256" key="1">
    <source>
        <dbReference type="ARBA" id="ARBA00010641"/>
    </source>
</evidence>
<evidence type="ECO:0000256" key="3">
    <source>
        <dbReference type="ARBA" id="ARBA00023082"/>
    </source>
</evidence>
<gene>
    <name evidence="7" type="ORF">SGRAN_0102</name>
</gene>
<keyword evidence="2" id="KW-0805">Transcription regulation</keyword>
<dbReference type="GO" id="GO:0016987">
    <property type="term" value="F:sigma factor activity"/>
    <property type="evidence" value="ECO:0007669"/>
    <property type="project" value="UniProtKB-KW"/>
</dbReference>